<name>A0A9P1D4V5_9DINO</name>
<feature type="non-terminal residue" evidence="2">
    <location>
        <position position="338"/>
    </location>
</feature>
<dbReference type="EMBL" id="CAMXCT020003425">
    <property type="protein sequence ID" value="CAL1157762.1"/>
    <property type="molecule type" value="Genomic_DNA"/>
</dbReference>
<dbReference type="Proteomes" id="UP001152797">
    <property type="component" value="Unassembled WGS sequence"/>
</dbReference>
<reference evidence="2" key="1">
    <citation type="submission" date="2022-10" db="EMBL/GenBank/DDBJ databases">
        <authorList>
            <person name="Chen Y."/>
            <person name="Dougan E. K."/>
            <person name="Chan C."/>
            <person name="Rhodes N."/>
            <person name="Thang M."/>
        </authorList>
    </citation>
    <scope>NUCLEOTIDE SEQUENCE</scope>
</reference>
<accession>A0A9P1D4V5</accession>
<sequence>MLNLPTCLPTSKMPRASDMASSATHVLSSQRLQLVLDYLSAPEAFGCASVCSSFAKTLQLSDARLWLRRLRPKTWKSEGIDELSQEFCRRLLRDWHLCLKHSACQVAYVLYDQHLFFVEPNTSMAPAPQGSDPFPVSVDAKTYKCSIEEFNWDCLWWKCLDNELFRWPQEIRLNEVIVRSPSDEDDRGRGTDDEDDRRRGADDEVRVPLMNPEDVPPGAVMVGEPRPFIPATKMVPHELEAVPGYRGDLSLPDLCQDVLAVLSLNAAWFDYSFWTRQLQAILLLRDGRFLLIGTCELQGTIESQASARVSRCFVSDSLMSLVTFAQDPRSREILRTTL</sequence>
<keyword evidence="4" id="KW-1185">Reference proteome</keyword>
<feature type="compositionally biased region" description="Basic and acidic residues" evidence="1">
    <location>
        <begin position="186"/>
        <end position="206"/>
    </location>
</feature>
<evidence type="ECO:0000313" key="3">
    <source>
        <dbReference type="EMBL" id="CAL1157762.1"/>
    </source>
</evidence>
<organism evidence="2">
    <name type="scientific">Cladocopium goreaui</name>
    <dbReference type="NCBI Taxonomy" id="2562237"/>
    <lineage>
        <taxon>Eukaryota</taxon>
        <taxon>Sar</taxon>
        <taxon>Alveolata</taxon>
        <taxon>Dinophyceae</taxon>
        <taxon>Suessiales</taxon>
        <taxon>Symbiodiniaceae</taxon>
        <taxon>Cladocopium</taxon>
    </lineage>
</organism>
<feature type="region of interest" description="Disordered" evidence="1">
    <location>
        <begin position="181"/>
        <end position="216"/>
    </location>
</feature>
<dbReference type="EMBL" id="CAMXCT030003425">
    <property type="protein sequence ID" value="CAL4791699.1"/>
    <property type="molecule type" value="Genomic_DNA"/>
</dbReference>
<proteinExistence type="predicted"/>
<evidence type="ECO:0000313" key="2">
    <source>
        <dbReference type="EMBL" id="CAI4004387.1"/>
    </source>
</evidence>
<dbReference type="OrthoDB" id="10329332at2759"/>
<protein>
    <submittedName>
        <fullName evidence="2">Uncharacterized protein</fullName>
    </submittedName>
</protein>
<dbReference type="EMBL" id="CAMXCT010003425">
    <property type="protein sequence ID" value="CAI4004387.1"/>
    <property type="molecule type" value="Genomic_DNA"/>
</dbReference>
<reference evidence="3" key="2">
    <citation type="submission" date="2024-04" db="EMBL/GenBank/DDBJ databases">
        <authorList>
            <person name="Chen Y."/>
            <person name="Shah S."/>
            <person name="Dougan E. K."/>
            <person name="Thang M."/>
            <person name="Chan C."/>
        </authorList>
    </citation>
    <scope>NUCLEOTIDE SEQUENCE [LARGE SCALE GENOMIC DNA]</scope>
</reference>
<gene>
    <name evidence="2" type="ORF">C1SCF055_LOCUS30175</name>
</gene>
<comment type="caution">
    <text evidence="2">The sequence shown here is derived from an EMBL/GenBank/DDBJ whole genome shotgun (WGS) entry which is preliminary data.</text>
</comment>
<dbReference type="AlphaFoldDB" id="A0A9P1D4V5"/>
<evidence type="ECO:0000313" key="4">
    <source>
        <dbReference type="Proteomes" id="UP001152797"/>
    </source>
</evidence>
<evidence type="ECO:0000256" key="1">
    <source>
        <dbReference type="SAM" id="MobiDB-lite"/>
    </source>
</evidence>